<gene>
    <name evidence="1" type="ORF">CB5_LOCUS18761</name>
</gene>
<dbReference type="AlphaFoldDB" id="A0A6V7PXT3"/>
<reference evidence="1" key="1">
    <citation type="submission" date="2020-07" db="EMBL/GenBank/DDBJ databases">
        <authorList>
            <person name="Lin J."/>
        </authorList>
    </citation>
    <scope>NUCLEOTIDE SEQUENCE</scope>
</reference>
<accession>A0A6V7PXT3</accession>
<evidence type="ECO:0000313" key="1">
    <source>
        <dbReference type="EMBL" id="CAD1835550.1"/>
    </source>
</evidence>
<sequence length="110" mass="12449">MHVYQYVWSPIAGVLSGEKWSQRSVLAGSRRDLSSPSSECVVNIEYRYHTGEYRYPSIYFPTAALGLQWYMRGTGTTGIPHSASTIVKEVDGDSQHPVDKKNIQIIKDKR</sequence>
<proteinExistence type="predicted"/>
<dbReference type="EMBL" id="LR862153">
    <property type="protein sequence ID" value="CAD1835550.1"/>
    <property type="molecule type" value="Genomic_DNA"/>
</dbReference>
<organism evidence="1">
    <name type="scientific">Ananas comosus var. bracteatus</name>
    <name type="common">red pineapple</name>
    <dbReference type="NCBI Taxonomy" id="296719"/>
    <lineage>
        <taxon>Eukaryota</taxon>
        <taxon>Viridiplantae</taxon>
        <taxon>Streptophyta</taxon>
        <taxon>Embryophyta</taxon>
        <taxon>Tracheophyta</taxon>
        <taxon>Spermatophyta</taxon>
        <taxon>Magnoliopsida</taxon>
        <taxon>Liliopsida</taxon>
        <taxon>Poales</taxon>
        <taxon>Bromeliaceae</taxon>
        <taxon>Bromelioideae</taxon>
        <taxon>Ananas</taxon>
    </lineage>
</organism>
<protein>
    <submittedName>
        <fullName evidence="1">Uncharacterized protein</fullName>
    </submittedName>
</protein>
<name>A0A6V7PXT3_ANACO</name>